<dbReference type="GO" id="GO:0003677">
    <property type="term" value="F:DNA binding"/>
    <property type="evidence" value="ECO:0007669"/>
    <property type="project" value="UniProtKB-KW"/>
</dbReference>
<dbReference type="Proteomes" id="UP000559885">
    <property type="component" value="Unassembled WGS sequence"/>
</dbReference>
<keyword evidence="4" id="KW-0804">Transcription</keyword>
<dbReference type="PANTHER" id="PTHR34294">
    <property type="entry name" value="TRANSCRIPTIONAL REGULATOR-RELATED"/>
    <property type="match status" value="1"/>
</dbReference>
<name>A0A841ZPT6_9LIST</name>
<dbReference type="Gene3D" id="1.10.10.60">
    <property type="entry name" value="Homeodomain-like"/>
    <property type="match status" value="1"/>
</dbReference>
<comment type="similarity">
    <text evidence="1">Belongs to the SorC transcriptional regulatory family.</text>
</comment>
<evidence type="ECO:0000313" key="7">
    <source>
        <dbReference type="Proteomes" id="UP000559885"/>
    </source>
</evidence>
<dbReference type="PANTHER" id="PTHR34294:SF1">
    <property type="entry name" value="TRANSCRIPTIONAL REGULATOR LSRR"/>
    <property type="match status" value="1"/>
</dbReference>
<dbReference type="InterPro" id="IPR051054">
    <property type="entry name" value="SorC_transcr_regulators"/>
</dbReference>
<evidence type="ECO:0000256" key="1">
    <source>
        <dbReference type="ARBA" id="ARBA00010466"/>
    </source>
</evidence>
<organism evidence="6 7">
    <name type="scientific">Listeria aquatica</name>
    <dbReference type="NCBI Taxonomy" id="1494960"/>
    <lineage>
        <taxon>Bacteria</taxon>
        <taxon>Bacillati</taxon>
        <taxon>Bacillota</taxon>
        <taxon>Bacilli</taxon>
        <taxon>Bacillales</taxon>
        <taxon>Listeriaceae</taxon>
        <taxon>Listeria</taxon>
    </lineage>
</organism>
<sequence length="318" mass="35467">MTDEEKIKQSLLVAHLYYEENMGQAAIAKKLNLSRPTISRLLRSARDSGLVKIQIFNPLLNADELSQQLSQKYGAKIMVVPSNFNGETLSINSVGAYTADFLTKIVRPDDIIGIGWGKTIHSVTTRMENQEVPGVQVVQLKGSVNFENERTYAYESINELGRVYHTQPQYLPLPTIFDNQVTKEMVEQDRFIKAVLDCGKKANIAIFSVGTVRKSALLFQLGYFDEDQKENLQDHAVGDIVSRFINKDGELVDEKLNERTVGIQLSDLKEKRYSILVASGVAKLAGVNAVLTAGYANHAVIDLALAQALIDYEREQET</sequence>
<evidence type="ECO:0000256" key="4">
    <source>
        <dbReference type="ARBA" id="ARBA00023163"/>
    </source>
</evidence>
<dbReference type="EMBL" id="JAARRM010000005">
    <property type="protein sequence ID" value="MBC1522193.1"/>
    <property type="molecule type" value="Genomic_DNA"/>
</dbReference>
<dbReference type="RefSeq" id="WP_185374586.1">
    <property type="nucleotide sequence ID" value="NZ_JAARRM010000005.1"/>
</dbReference>
<dbReference type="SUPFAM" id="SSF100950">
    <property type="entry name" value="NagB/RpiA/CoA transferase-like"/>
    <property type="match status" value="1"/>
</dbReference>
<dbReference type="InterPro" id="IPR007324">
    <property type="entry name" value="Sugar-bd_dom_put"/>
</dbReference>
<feature type="domain" description="Sugar-binding" evidence="5">
    <location>
        <begin position="60"/>
        <end position="310"/>
    </location>
</feature>
<accession>A0A841ZPT6</accession>
<evidence type="ECO:0000256" key="2">
    <source>
        <dbReference type="ARBA" id="ARBA00023015"/>
    </source>
</evidence>
<keyword evidence="2" id="KW-0805">Transcription regulation</keyword>
<keyword evidence="3" id="KW-0238">DNA-binding</keyword>
<proteinExistence type="inferred from homology"/>
<evidence type="ECO:0000259" key="5">
    <source>
        <dbReference type="Pfam" id="PF04198"/>
    </source>
</evidence>
<evidence type="ECO:0000313" key="6">
    <source>
        <dbReference type="EMBL" id="MBC1522193.1"/>
    </source>
</evidence>
<comment type="caution">
    <text evidence="6">The sequence shown here is derived from an EMBL/GenBank/DDBJ whole genome shotgun (WGS) entry which is preliminary data.</text>
</comment>
<dbReference type="Gene3D" id="3.40.50.1360">
    <property type="match status" value="1"/>
</dbReference>
<protein>
    <submittedName>
        <fullName evidence="6">Sugar-binding transcriptional regulator</fullName>
    </submittedName>
</protein>
<evidence type="ECO:0000256" key="3">
    <source>
        <dbReference type="ARBA" id="ARBA00023125"/>
    </source>
</evidence>
<dbReference type="InterPro" id="IPR037171">
    <property type="entry name" value="NagB/RpiA_transferase-like"/>
</dbReference>
<dbReference type="Pfam" id="PF04198">
    <property type="entry name" value="Sugar-bind"/>
    <property type="match status" value="1"/>
</dbReference>
<reference evidence="6 7" key="1">
    <citation type="submission" date="2020-03" db="EMBL/GenBank/DDBJ databases">
        <title>Soil Listeria distribution.</title>
        <authorList>
            <person name="Liao J."/>
            <person name="Wiedmann M."/>
        </authorList>
    </citation>
    <scope>NUCLEOTIDE SEQUENCE [LARGE SCALE GENOMIC DNA]</scope>
    <source>
        <strain evidence="6 7">FSL L7-1507</strain>
    </source>
</reference>
<dbReference type="GO" id="GO:0030246">
    <property type="term" value="F:carbohydrate binding"/>
    <property type="evidence" value="ECO:0007669"/>
    <property type="project" value="InterPro"/>
</dbReference>
<gene>
    <name evidence="6" type="ORF">HB912_11100</name>
</gene>
<dbReference type="AlphaFoldDB" id="A0A841ZPT6"/>